<dbReference type="EMBL" id="LAZR01060952">
    <property type="protein sequence ID" value="KKK64593.1"/>
    <property type="molecule type" value="Genomic_DNA"/>
</dbReference>
<dbReference type="GO" id="GO:0005737">
    <property type="term" value="C:cytoplasm"/>
    <property type="evidence" value="ECO:0007669"/>
    <property type="project" value="UniProtKB-SubCell"/>
</dbReference>
<dbReference type="GO" id="GO:0003887">
    <property type="term" value="F:DNA-directed DNA polymerase activity"/>
    <property type="evidence" value="ECO:0007669"/>
    <property type="project" value="UniProtKB-KW"/>
</dbReference>
<evidence type="ECO:0000256" key="5">
    <source>
        <dbReference type="ARBA" id="ARBA00022695"/>
    </source>
</evidence>
<evidence type="ECO:0000256" key="2">
    <source>
        <dbReference type="ARBA" id="ARBA00010752"/>
    </source>
</evidence>
<evidence type="ECO:0000256" key="6">
    <source>
        <dbReference type="ARBA" id="ARBA00022705"/>
    </source>
</evidence>
<dbReference type="SUPFAM" id="SSF55979">
    <property type="entry name" value="DNA clamp"/>
    <property type="match status" value="1"/>
</dbReference>
<evidence type="ECO:0000256" key="1">
    <source>
        <dbReference type="ARBA" id="ARBA00004496"/>
    </source>
</evidence>
<evidence type="ECO:0000313" key="10">
    <source>
        <dbReference type="EMBL" id="KKK64593.1"/>
    </source>
</evidence>
<dbReference type="Gene3D" id="3.10.150.10">
    <property type="entry name" value="DNA Polymerase III, subunit A, domain 2"/>
    <property type="match status" value="1"/>
</dbReference>
<evidence type="ECO:0000256" key="8">
    <source>
        <dbReference type="ARBA" id="ARBA00023125"/>
    </source>
</evidence>
<dbReference type="Pfam" id="PF02768">
    <property type="entry name" value="DNA_pol3_beta_3"/>
    <property type="match status" value="1"/>
</dbReference>
<protein>
    <recommendedName>
        <fullName evidence="9">DNA polymerase III beta sliding clamp C-terminal domain-containing protein</fullName>
    </recommendedName>
</protein>
<dbReference type="GO" id="GO:0003677">
    <property type="term" value="F:DNA binding"/>
    <property type="evidence" value="ECO:0007669"/>
    <property type="project" value="UniProtKB-KW"/>
</dbReference>
<accession>A0A0F8X708</accession>
<evidence type="ECO:0000256" key="3">
    <source>
        <dbReference type="ARBA" id="ARBA00022490"/>
    </source>
</evidence>
<comment type="similarity">
    <text evidence="2">Belongs to the beta sliding clamp family.</text>
</comment>
<dbReference type="InterPro" id="IPR046938">
    <property type="entry name" value="DNA_clamp_sf"/>
</dbReference>
<feature type="non-terminal residue" evidence="10">
    <location>
        <position position="1"/>
    </location>
</feature>
<keyword evidence="6" id="KW-0235">DNA replication</keyword>
<reference evidence="10" key="1">
    <citation type="journal article" date="2015" name="Nature">
        <title>Complex archaea that bridge the gap between prokaryotes and eukaryotes.</title>
        <authorList>
            <person name="Spang A."/>
            <person name="Saw J.H."/>
            <person name="Jorgensen S.L."/>
            <person name="Zaremba-Niedzwiedzka K."/>
            <person name="Martijn J."/>
            <person name="Lind A.E."/>
            <person name="van Eijk R."/>
            <person name="Schleper C."/>
            <person name="Guy L."/>
            <person name="Ettema T.J."/>
        </authorList>
    </citation>
    <scope>NUCLEOTIDE SEQUENCE</scope>
</reference>
<dbReference type="GO" id="GO:0008408">
    <property type="term" value="F:3'-5' exonuclease activity"/>
    <property type="evidence" value="ECO:0007669"/>
    <property type="project" value="InterPro"/>
</dbReference>
<keyword evidence="3" id="KW-0963">Cytoplasm</keyword>
<evidence type="ECO:0000256" key="4">
    <source>
        <dbReference type="ARBA" id="ARBA00022679"/>
    </source>
</evidence>
<comment type="caution">
    <text evidence="10">The sequence shown here is derived from an EMBL/GenBank/DDBJ whole genome shotgun (WGS) entry which is preliminary data.</text>
</comment>
<dbReference type="PANTHER" id="PTHR30478:SF0">
    <property type="entry name" value="BETA SLIDING CLAMP"/>
    <property type="match status" value="1"/>
</dbReference>
<dbReference type="InterPro" id="IPR001001">
    <property type="entry name" value="DNA_polIII_beta"/>
</dbReference>
<sequence length="117" mass="12619">NVRAQVSTEDLRRELAAASVLASQSSGIVRFTLGPADQLTLAARAEEEGEFEAVLPAKVEGGEGKIAFNVRYVDDFLSKVGTDAVELCTTTQTAPGVFRPVGEDGYLHLIMSMFVQW</sequence>
<dbReference type="InterPro" id="IPR022635">
    <property type="entry name" value="DNA_polIII_beta_C"/>
</dbReference>
<feature type="domain" description="DNA polymerase III beta sliding clamp C-terminal" evidence="9">
    <location>
        <begin position="4"/>
        <end position="113"/>
    </location>
</feature>
<evidence type="ECO:0000259" key="9">
    <source>
        <dbReference type="Pfam" id="PF02768"/>
    </source>
</evidence>
<dbReference type="GO" id="GO:0009360">
    <property type="term" value="C:DNA polymerase III complex"/>
    <property type="evidence" value="ECO:0007669"/>
    <property type="project" value="InterPro"/>
</dbReference>
<keyword evidence="5" id="KW-0548">Nucleotidyltransferase</keyword>
<dbReference type="PANTHER" id="PTHR30478">
    <property type="entry name" value="DNA POLYMERASE III SUBUNIT BETA"/>
    <property type="match status" value="1"/>
</dbReference>
<gene>
    <name evidence="10" type="ORF">LCGC14_2982620</name>
</gene>
<evidence type="ECO:0000256" key="7">
    <source>
        <dbReference type="ARBA" id="ARBA00022932"/>
    </source>
</evidence>
<keyword evidence="4" id="KW-0808">Transferase</keyword>
<organism evidence="10">
    <name type="scientific">marine sediment metagenome</name>
    <dbReference type="NCBI Taxonomy" id="412755"/>
    <lineage>
        <taxon>unclassified sequences</taxon>
        <taxon>metagenomes</taxon>
        <taxon>ecological metagenomes</taxon>
    </lineage>
</organism>
<dbReference type="GO" id="GO:0006271">
    <property type="term" value="P:DNA strand elongation involved in DNA replication"/>
    <property type="evidence" value="ECO:0007669"/>
    <property type="project" value="TreeGrafter"/>
</dbReference>
<keyword evidence="8" id="KW-0238">DNA-binding</keyword>
<dbReference type="AlphaFoldDB" id="A0A0F8X708"/>
<name>A0A0F8X708_9ZZZZ</name>
<proteinExistence type="inferred from homology"/>
<keyword evidence="7" id="KW-0239">DNA-directed DNA polymerase</keyword>
<comment type="subcellular location">
    <subcellularLocation>
        <location evidence="1">Cytoplasm</location>
    </subcellularLocation>
</comment>